<name>A0A510JFH7_9FUSO</name>
<gene>
    <name evidence="2" type="ORF">JCM16775_0704</name>
</gene>
<evidence type="ECO:0000313" key="3">
    <source>
        <dbReference type="Proteomes" id="UP000321892"/>
    </source>
</evidence>
<evidence type="ECO:0000313" key="2">
    <source>
        <dbReference type="EMBL" id="BBM37997.1"/>
    </source>
</evidence>
<dbReference type="Pfam" id="PF01381">
    <property type="entry name" value="HTH_3"/>
    <property type="match status" value="1"/>
</dbReference>
<sequence length="130" mass="15490">MEKNVNSKNRKLTIANNLKLFRKKYKFSLEEVSEKLKQYSTSVSATTLQRYESGEISRIPVDRIVALSKIYKINPEYLMGFKTENILSKERLINDNIAFFNSDKIDDKEKEELFNTIQEFYFKQKFKIKK</sequence>
<dbReference type="Proteomes" id="UP000321892">
    <property type="component" value="Chromosome"/>
</dbReference>
<dbReference type="KEGG" id="lhf:JCM16775_0704"/>
<dbReference type="PROSITE" id="PS50943">
    <property type="entry name" value="HTH_CROC1"/>
    <property type="match status" value="1"/>
</dbReference>
<protein>
    <submittedName>
        <fullName evidence="2">DNA-binding helix-turn-helix protein</fullName>
    </submittedName>
</protein>
<keyword evidence="3" id="KW-1185">Reference proteome</keyword>
<dbReference type="Gene3D" id="1.10.260.40">
    <property type="entry name" value="lambda repressor-like DNA-binding domains"/>
    <property type="match status" value="1"/>
</dbReference>
<organism evidence="2 3">
    <name type="scientific">Leptotrichia hofstadii</name>
    <dbReference type="NCBI Taxonomy" id="157688"/>
    <lineage>
        <taxon>Bacteria</taxon>
        <taxon>Fusobacteriati</taxon>
        <taxon>Fusobacteriota</taxon>
        <taxon>Fusobacteriia</taxon>
        <taxon>Fusobacteriales</taxon>
        <taxon>Leptotrichiaceae</taxon>
        <taxon>Leptotrichia</taxon>
    </lineage>
</organism>
<dbReference type="InterPro" id="IPR010982">
    <property type="entry name" value="Lambda_DNA-bd_dom_sf"/>
</dbReference>
<dbReference type="GO" id="GO:0003677">
    <property type="term" value="F:DNA binding"/>
    <property type="evidence" value="ECO:0007669"/>
    <property type="project" value="UniProtKB-KW"/>
</dbReference>
<dbReference type="InterPro" id="IPR001387">
    <property type="entry name" value="Cro/C1-type_HTH"/>
</dbReference>
<dbReference type="OrthoDB" id="82171at2"/>
<dbReference type="EMBL" id="AP019823">
    <property type="protein sequence ID" value="BBM37997.1"/>
    <property type="molecule type" value="Genomic_DNA"/>
</dbReference>
<accession>A0A510JFH7</accession>
<proteinExistence type="predicted"/>
<feature type="domain" description="HTH cro/C1-type" evidence="1">
    <location>
        <begin position="18"/>
        <end position="78"/>
    </location>
</feature>
<keyword evidence="2" id="KW-0238">DNA-binding</keyword>
<dbReference type="CDD" id="cd00093">
    <property type="entry name" value="HTH_XRE"/>
    <property type="match status" value="1"/>
</dbReference>
<dbReference type="RefSeq" id="WP_051254465.1">
    <property type="nucleotide sequence ID" value="NZ_AP019823.1"/>
</dbReference>
<dbReference type="SMART" id="SM00530">
    <property type="entry name" value="HTH_XRE"/>
    <property type="match status" value="1"/>
</dbReference>
<reference evidence="2 3" key="1">
    <citation type="submission" date="2019-07" db="EMBL/GenBank/DDBJ databases">
        <title>Complete Genome Sequence of Leptotrichia hofstadii Strain JCM16775.</title>
        <authorList>
            <person name="Watanabe S."/>
            <person name="Cui L."/>
        </authorList>
    </citation>
    <scope>NUCLEOTIDE SEQUENCE [LARGE SCALE GENOMIC DNA]</scope>
    <source>
        <strain evidence="2 3">JCM16775</strain>
    </source>
</reference>
<dbReference type="AlphaFoldDB" id="A0A510JFH7"/>
<evidence type="ECO:0000259" key="1">
    <source>
        <dbReference type="PROSITE" id="PS50943"/>
    </source>
</evidence>
<dbReference type="SUPFAM" id="SSF47413">
    <property type="entry name" value="lambda repressor-like DNA-binding domains"/>
    <property type="match status" value="1"/>
</dbReference>